<evidence type="ECO:0000256" key="1">
    <source>
        <dbReference type="SAM" id="MobiDB-lite"/>
    </source>
</evidence>
<evidence type="ECO:0000313" key="2">
    <source>
        <dbReference type="EMBL" id="ETO27389.1"/>
    </source>
</evidence>
<feature type="compositionally biased region" description="Low complexity" evidence="1">
    <location>
        <begin position="96"/>
        <end position="115"/>
    </location>
</feature>
<feature type="non-terminal residue" evidence="2">
    <location>
        <position position="146"/>
    </location>
</feature>
<sequence length="146" mass="16497">MTHATRVQKLKQELAELKMSKFELIRSTSCELDHLRRIIHTLVSKQPAWNGASSERKVENSTTPQTKERAGLKSEDNNNNNDNSNSNSKNKDSDNTSKNSNDAVNINGNTNANTNKKLKKKYENFGSLHFSGVNPMEIMYIKKEEG</sequence>
<accession>X6NNY7</accession>
<gene>
    <name evidence="2" type="ORF">RFI_09744</name>
</gene>
<evidence type="ECO:0000313" key="3">
    <source>
        <dbReference type="Proteomes" id="UP000023152"/>
    </source>
</evidence>
<protein>
    <submittedName>
        <fullName evidence="2">ABC transporter, (CT family)</fullName>
    </submittedName>
</protein>
<dbReference type="Proteomes" id="UP000023152">
    <property type="component" value="Unassembled WGS sequence"/>
</dbReference>
<organism evidence="2 3">
    <name type="scientific">Reticulomyxa filosa</name>
    <dbReference type="NCBI Taxonomy" id="46433"/>
    <lineage>
        <taxon>Eukaryota</taxon>
        <taxon>Sar</taxon>
        <taxon>Rhizaria</taxon>
        <taxon>Retaria</taxon>
        <taxon>Foraminifera</taxon>
        <taxon>Monothalamids</taxon>
        <taxon>Reticulomyxidae</taxon>
        <taxon>Reticulomyxa</taxon>
    </lineage>
</organism>
<feature type="compositionally biased region" description="Basic and acidic residues" evidence="1">
    <location>
        <begin position="66"/>
        <end position="76"/>
    </location>
</feature>
<keyword evidence="3" id="KW-1185">Reference proteome</keyword>
<comment type="caution">
    <text evidence="2">The sequence shown here is derived from an EMBL/GenBank/DDBJ whole genome shotgun (WGS) entry which is preliminary data.</text>
</comment>
<dbReference type="AlphaFoldDB" id="X6NNY7"/>
<name>X6NNY7_RETFI</name>
<dbReference type="EMBL" id="ASPP01007294">
    <property type="protein sequence ID" value="ETO27389.1"/>
    <property type="molecule type" value="Genomic_DNA"/>
</dbReference>
<proteinExistence type="predicted"/>
<feature type="compositionally biased region" description="Low complexity" evidence="1">
    <location>
        <begin position="77"/>
        <end position="88"/>
    </location>
</feature>
<feature type="region of interest" description="Disordered" evidence="1">
    <location>
        <begin position="44"/>
        <end position="117"/>
    </location>
</feature>
<reference evidence="2 3" key="1">
    <citation type="journal article" date="2013" name="Curr. Biol.">
        <title>The Genome of the Foraminiferan Reticulomyxa filosa.</title>
        <authorList>
            <person name="Glockner G."/>
            <person name="Hulsmann N."/>
            <person name="Schleicher M."/>
            <person name="Noegel A.A."/>
            <person name="Eichinger L."/>
            <person name="Gallinger C."/>
            <person name="Pawlowski J."/>
            <person name="Sierra R."/>
            <person name="Euteneuer U."/>
            <person name="Pillet L."/>
            <person name="Moustafa A."/>
            <person name="Platzer M."/>
            <person name="Groth M."/>
            <person name="Szafranski K."/>
            <person name="Schliwa M."/>
        </authorList>
    </citation>
    <scope>NUCLEOTIDE SEQUENCE [LARGE SCALE GENOMIC DNA]</scope>
</reference>